<dbReference type="GO" id="GO:0015293">
    <property type="term" value="F:symporter activity"/>
    <property type="evidence" value="ECO:0007669"/>
    <property type="project" value="TreeGrafter"/>
</dbReference>
<proteinExistence type="inferred from homology"/>
<comment type="subcellular location">
    <subcellularLocation>
        <location evidence="1">Cell membrane</location>
        <topology evidence="1">Multi-pass membrane protein</topology>
    </subcellularLocation>
</comment>
<keyword evidence="13" id="KW-1185">Reference proteome</keyword>
<keyword evidence="9 11" id="KW-0472">Membrane</keyword>
<evidence type="ECO:0000256" key="4">
    <source>
        <dbReference type="ARBA" id="ARBA00022475"/>
    </source>
</evidence>
<evidence type="ECO:0000313" key="13">
    <source>
        <dbReference type="Proteomes" id="UP000092445"/>
    </source>
</evidence>
<evidence type="ECO:0000313" key="12">
    <source>
        <dbReference type="EnsemblMetazoa" id="GPAI013611-PA"/>
    </source>
</evidence>
<evidence type="ECO:0000256" key="7">
    <source>
        <dbReference type="ARBA" id="ARBA00023053"/>
    </source>
</evidence>
<dbReference type="VEuPathDB" id="VectorBase:GPAI013611"/>
<feature type="transmembrane region" description="Helical" evidence="11">
    <location>
        <begin position="99"/>
        <end position="119"/>
    </location>
</feature>
<dbReference type="InterPro" id="IPR001734">
    <property type="entry name" value="Na/solute_symporter"/>
</dbReference>
<dbReference type="EnsemblMetazoa" id="GPAI013611-RA">
    <property type="protein sequence ID" value="GPAI013611-PA"/>
    <property type="gene ID" value="GPAI013611"/>
</dbReference>
<keyword evidence="8" id="KW-0406">Ion transport</keyword>
<evidence type="ECO:0000256" key="11">
    <source>
        <dbReference type="SAM" id="Phobius"/>
    </source>
</evidence>
<reference evidence="12" key="2">
    <citation type="submission" date="2020-05" db="UniProtKB">
        <authorList>
            <consortium name="EnsemblMetazoa"/>
        </authorList>
    </citation>
    <scope>IDENTIFICATION</scope>
    <source>
        <strain evidence="12">IAEA</strain>
    </source>
</reference>
<sequence length="218" mass="24792">MNGTQSSTNGLLKMAKELHSLGWDYLMFALFVAFTVFTPLWKRLFGKAKQRSKADYVFATGGVSLIAVMISIARGTLGVRTVLGYPSELYYYGTAMWEVIYGMASAYPIVCFVFVPIYFNLGITSVYQYLDLRPTCLSEECSDIKSNAIRPELSHPKMKRFTCKAKHRKLKIAMKNHSLMMKIEMSSISPEKEYCKMRFISESDKEIENTIQGIQDSC</sequence>
<comment type="similarity">
    <text evidence="2">Belongs to the sodium:solute symporter (SSF) (TC 2.A.21) family.</text>
</comment>
<dbReference type="Gene3D" id="1.20.1730.10">
    <property type="entry name" value="Sodium/glucose cotransporter"/>
    <property type="match status" value="1"/>
</dbReference>
<evidence type="ECO:0000256" key="10">
    <source>
        <dbReference type="ARBA" id="ARBA00023201"/>
    </source>
</evidence>
<dbReference type="AlphaFoldDB" id="A0A1A9ZG69"/>
<evidence type="ECO:0000256" key="1">
    <source>
        <dbReference type="ARBA" id="ARBA00004651"/>
    </source>
</evidence>
<dbReference type="PROSITE" id="PS50283">
    <property type="entry name" value="NA_SOLUT_SYMP_3"/>
    <property type="match status" value="1"/>
</dbReference>
<evidence type="ECO:0000256" key="6">
    <source>
        <dbReference type="ARBA" id="ARBA00022989"/>
    </source>
</evidence>
<feature type="transmembrane region" description="Helical" evidence="11">
    <location>
        <begin position="25"/>
        <end position="44"/>
    </location>
</feature>
<protein>
    <submittedName>
        <fullName evidence="12">Uncharacterized protein</fullName>
    </submittedName>
</protein>
<feature type="transmembrane region" description="Helical" evidence="11">
    <location>
        <begin position="56"/>
        <end position="79"/>
    </location>
</feature>
<dbReference type="STRING" id="7398.A0A1A9ZG69"/>
<dbReference type="Proteomes" id="UP000092445">
    <property type="component" value="Unassembled WGS sequence"/>
</dbReference>
<dbReference type="GO" id="GO:0006814">
    <property type="term" value="P:sodium ion transport"/>
    <property type="evidence" value="ECO:0007669"/>
    <property type="project" value="UniProtKB-KW"/>
</dbReference>
<organism evidence="12 13">
    <name type="scientific">Glossina pallidipes</name>
    <name type="common">Tsetse fly</name>
    <dbReference type="NCBI Taxonomy" id="7398"/>
    <lineage>
        <taxon>Eukaryota</taxon>
        <taxon>Metazoa</taxon>
        <taxon>Ecdysozoa</taxon>
        <taxon>Arthropoda</taxon>
        <taxon>Hexapoda</taxon>
        <taxon>Insecta</taxon>
        <taxon>Pterygota</taxon>
        <taxon>Neoptera</taxon>
        <taxon>Endopterygota</taxon>
        <taxon>Diptera</taxon>
        <taxon>Brachycera</taxon>
        <taxon>Muscomorpha</taxon>
        <taxon>Hippoboscoidea</taxon>
        <taxon>Glossinidae</taxon>
        <taxon>Glossina</taxon>
    </lineage>
</organism>
<evidence type="ECO:0000256" key="5">
    <source>
        <dbReference type="ARBA" id="ARBA00022692"/>
    </source>
</evidence>
<keyword evidence="7" id="KW-0915">Sodium</keyword>
<dbReference type="InterPro" id="IPR038377">
    <property type="entry name" value="Na/Glc_symporter_sf"/>
</dbReference>
<keyword evidence="10" id="KW-0739">Sodium transport</keyword>
<accession>A0A1A9ZG69</accession>
<dbReference type="InterPro" id="IPR051163">
    <property type="entry name" value="Sodium:Solute_Symporter_SSF"/>
</dbReference>
<reference evidence="13" key="1">
    <citation type="submission" date="2014-03" db="EMBL/GenBank/DDBJ databases">
        <authorList>
            <person name="Aksoy S."/>
            <person name="Warren W."/>
            <person name="Wilson R.K."/>
        </authorList>
    </citation>
    <scope>NUCLEOTIDE SEQUENCE [LARGE SCALE GENOMIC DNA]</scope>
    <source>
        <strain evidence="13">IAEA</strain>
    </source>
</reference>
<name>A0A1A9ZG69_GLOPL</name>
<dbReference type="GO" id="GO:0005886">
    <property type="term" value="C:plasma membrane"/>
    <property type="evidence" value="ECO:0007669"/>
    <property type="project" value="UniProtKB-SubCell"/>
</dbReference>
<evidence type="ECO:0000256" key="2">
    <source>
        <dbReference type="ARBA" id="ARBA00006434"/>
    </source>
</evidence>
<keyword evidence="3" id="KW-0813">Transport</keyword>
<evidence type="ECO:0000256" key="3">
    <source>
        <dbReference type="ARBA" id="ARBA00022448"/>
    </source>
</evidence>
<keyword evidence="4" id="KW-1003">Cell membrane</keyword>
<keyword evidence="6 11" id="KW-1133">Transmembrane helix</keyword>
<evidence type="ECO:0000256" key="8">
    <source>
        <dbReference type="ARBA" id="ARBA00023065"/>
    </source>
</evidence>
<dbReference type="PANTHER" id="PTHR42985:SF2">
    <property type="entry name" value="SODIUM-DEPENDENT MULTIVITAMIN TRANSPORTER"/>
    <property type="match status" value="1"/>
</dbReference>
<evidence type="ECO:0000256" key="9">
    <source>
        <dbReference type="ARBA" id="ARBA00023136"/>
    </source>
</evidence>
<dbReference type="PANTHER" id="PTHR42985">
    <property type="entry name" value="SODIUM-COUPLED MONOCARBOXYLATE TRANSPORTER"/>
    <property type="match status" value="1"/>
</dbReference>
<keyword evidence="5 11" id="KW-0812">Transmembrane</keyword>